<dbReference type="GO" id="GO:0004298">
    <property type="term" value="F:threonine-type endopeptidase activity"/>
    <property type="evidence" value="ECO:0007669"/>
    <property type="project" value="UniProtKB-KW"/>
</dbReference>
<dbReference type="Gene3D" id="3.60.20.10">
    <property type="entry name" value="Glutamine Phosphoribosylpyrophosphate, subunit 1, domain 1"/>
    <property type="match status" value="1"/>
</dbReference>
<evidence type="ECO:0000256" key="7">
    <source>
        <dbReference type="ARBA" id="ARBA00022723"/>
    </source>
</evidence>
<feature type="binding site" evidence="10">
    <location>
        <position position="186"/>
    </location>
    <ligand>
        <name>Na(+)</name>
        <dbReference type="ChEBI" id="CHEBI:29101"/>
    </ligand>
</feature>
<dbReference type="NCBIfam" id="NF003964">
    <property type="entry name" value="PRK05456.1"/>
    <property type="match status" value="1"/>
</dbReference>
<dbReference type="PROSITE" id="PS51476">
    <property type="entry name" value="PROTEASOME_BETA_2"/>
    <property type="match status" value="1"/>
</dbReference>
<dbReference type="GO" id="GO:0051603">
    <property type="term" value="P:proteolysis involved in protein catabolic process"/>
    <property type="evidence" value="ECO:0007669"/>
    <property type="project" value="InterPro"/>
</dbReference>
<comment type="catalytic activity">
    <reaction evidence="10">
        <text>ATP-dependent cleavage of peptide bonds with broad specificity.</text>
        <dbReference type="EC" id="3.4.25.2"/>
    </reaction>
</comment>
<dbReference type="PIRSF" id="PIRSF039093">
    <property type="entry name" value="HslV"/>
    <property type="match status" value="1"/>
</dbReference>
<evidence type="ECO:0000256" key="1">
    <source>
        <dbReference type="ARBA" id="ARBA00004496"/>
    </source>
</evidence>
<comment type="subcellular location">
    <subcellularLocation>
        <location evidence="1 10">Cytoplasm</location>
    </subcellularLocation>
</comment>
<protein>
    <recommendedName>
        <fullName evidence="10">ATP-dependent protease subunit HslV</fullName>
        <ecNumber evidence="10">3.4.25.2</ecNumber>
    </recommendedName>
</protein>
<evidence type="ECO:0000313" key="12">
    <source>
        <dbReference type="EMBL" id="MBI3014921.1"/>
    </source>
</evidence>
<feature type="binding site" evidence="10">
    <location>
        <position position="189"/>
    </location>
    <ligand>
        <name>Na(+)</name>
        <dbReference type="ChEBI" id="CHEBI:29101"/>
    </ligand>
</feature>
<evidence type="ECO:0000256" key="3">
    <source>
        <dbReference type="ARBA" id="ARBA00022490"/>
    </source>
</evidence>
<dbReference type="InterPro" id="IPR023333">
    <property type="entry name" value="Proteasome_suB-type"/>
</dbReference>
<keyword evidence="8 10" id="KW-0378">Hydrolase</keyword>
<dbReference type="GO" id="GO:0009376">
    <property type="term" value="C:HslUV protease complex"/>
    <property type="evidence" value="ECO:0007669"/>
    <property type="project" value="UniProtKB-UniRule"/>
</dbReference>
<dbReference type="NCBIfam" id="TIGR03692">
    <property type="entry name" value="ATP_dep_HslV"/>
    <property type="match status" value="1"/>
</dbReference>
<dbReference type="InterPro" id="IPR029055">
    <property type="entry name" value="Ntn_hydrolases_N"/>
</dbReference>
<dbReference type="PANTHER" id="PTHR32194">
    <property type="entry name" value="METALLOPROTEASE TLDD"/>
    <property type="match status" value="1"/>
</dbReference>
<comment type="subunit">
    <text evidence="10">A double ring-shaped homohexamer of HslV is capped on each side by a ring-shaped HslU homohexamer. The assembly of the HslU/HslV complex is dependent on binding of ATP.</text>
</comment>
<evidence type="ECO:0000256" key="5">
    <source>
        <dbReference type="ARBA" id="ARBA00022670"/>
    </source>
</evidence>
<name>A0A932M1K1_UNCTE</name>
<keyword evidence="6 10" id="KW-0888">Threonine protease</keyword>
<sequence length="198" mass="21229">MKKHTPARAVDPHPPSAEGSGGLLVRGTTILSVRYQGKVVMAGDGQVTVRTTVVKHNAVKVKKIYKDLVLAGFAGAAADALALFGKFEDRLEEYRGNLVRSAVELSKDWRTDRVLRRLEALLAIADRDHSLILSGTGDVIEPEDGILAIGSGGTYALAAARALLQHSSLDARGIAEEAMRIAADICIYTNSKIIIEEL</sequence>
<keyword evidence="5 10" id="KW-0645">Protease</keyword>
<reference evidence="12" key="1">
    <citation type="submission" date="2020-07" db="EMBL/GenBank/DDBJ databases">
        <title>Huge and variable diversity of episymbiotic CPR bacteria and DPANN archaea in groundwater ecosystems.</title>
        <authorList>
            <person name="He C.Y."/>
            <person name="Keren R."/>
            <person name="Whittaker M."/>
            <person name="Farag I.F."/>
            <person name="Doudna J."/>
            <person name="Cate J.H.D."/>
            <person name="Banfield J.F."/>
        </authorList>
    </citation>
    <scope>NUCLEOTIDE SEQUENCE</scope>
    <source>
        <strain evidence="12">NC_groundwater_717_Ag_S-0.2um_59_8</strain>
    </source>
</reference>
<evidence type="ECO:0000256" key="2">
    <source>
        <dbReference type="ARBA" id="ARBA00006053"/>
    </source>
</evidence>
<evidence type="ECO:0000256" key="10">
    <source>
        <dbReference type="HAMAP-Rule" id="MF_00248"/>
    </source>
</evidence>
<feature type="active site" evidence="10">
    <location>
        <position position="28"/>
    </location>
</feature>
<proteinExistence type="inferred from homology"/>
<dbReference type="HAMAP" id="MF_00248">
    <property type="entry name" value="HslV"/>
    <property type="match status" value="1"/>
</dbReference>
<comment type="caution">
    <text evidence="12">The sequence shown here is derived from an EMBL/GenBank/DDBJ whole genome shotgun (WGS) entry which is preliminary data.</text>
</comment>
<dbReference type="InterPro" id="IPR001353">
    <property type="entry name" value="Proteasome_sua/b"/>
</dbReference>
<keyword evidence="3 10" id="KW-0963">Cytoplasm</keyword>
<evidence type="ECO:0000313" key="13">
    <source>
        <dbReference type="Proteomes" id="UP000741360"/>
    </source>
</evidence>
<evidence type="ECO:0000256" key="11">
    <source>
        <dbReference type="SAM" id="MobiDB-lite"/>
    </source>
</evidence>
<comment type="function">
    <text evidence="10">Protease subunit of a proteasome-like degradation complex believed to be a general protein degrading machinery.</text>
</comment>
<dbReference type="InterPro" id="IPR022281">
    <property type="entry name" value="ATP-dep_Prtase_HsIV_su"/>
</dbReference>
<evidence type="ECO:0000256" key="9">
    <source>
        <dbReference type="ARBA" id="ARBA00023053"/>
    </source>
</evidence>
<dbReference type="PANTHER" id="PTHR32194:SF0">
    <property type="entry name" value="ATP-DEPENDENT PROTEASE SUBUNIT HSLV"/>
    <property type="match status" value="1"/>
</dbReference>
<evidence type="ECO:0000256" key="8">
    <source>
        <dbReference type="ARBA" id="ARBA00022801"/>
    </source>
</evidence>
<organism evidence="12 13">
    <name type="scientific">Tectimicrobiota bacterium</name>
    <dbReference type="NCBI Taxonomy" id="2528274"/>
    <lineage>
        <taxon>Bacteria</taxon>
        <taxon>Pseudomonadati</taxon>
        <taxon>Nitrospinota/Tectimicrobiota group</taxon>
        <taxon>Candidatus Tectimicrobiota</taxon>
    </lineage>
</organism>
<keyword evidence="7 10" id="KW-0479">Metal-binding</keyword>
<dbReference type="GO" id="GO:0005839">
    <property type="term" value="C:proteasome core complex"/>
    <property type="evidence" value="ECO:0007669"/>
    <property type="project" value="InterPro"/>
</dbReference>
<comment type="activity regulation">
    <text evidence="10">Allosterically activated by HslU binding.</text>
</comment>
<dbReference type="AlphaFoldDB" id="A0A932M1K1"/>
<keyword evidence="4 10" id="KW-0021">Allosteric enzyme</keyword>
<evidence type="ECO:0000256" key="6">
    <source>
        <dbReference type="ARBA" id="ARBA00022698"/>
    </source>
</evidence>
<dbReference type="GO" id="GO:0046872">
    <property type="term" value="F:metal ion binding"/>
    <property type="evidence" value="ECO:0007669"/>
    <property type="project" value="UniProtKB-KW"/>
</dbReference>
<dbReference type="EC" id="3.4.25.2" evidence="10"/>
<feature type="binding site" evidence="10">
    <location>
        <position position="183"/>
    </location>
    <ligand>
        <name>Na(+)</name>
        <dbReference type="ChEBI" id="CHEBI:29101"/>
    </ligand>
</feature>
<gene>
    <name evidence="10 12" type="primary">hslV</name>
    <name evidence="12" type="ORF">HYY65_07680</name>
</gene>
<dbReference type="EMBL" id="JACPSX010000144">
    <property type="protein sequence ID" value="MBI3014921.1"/>
    <property type="molecule type" value="Genomic_DNA"/>
</dbReference>
<accession>A0A932M1K1</accession>
<evidence type="ECO:0000256" key="4">
    <source>
        <dbReference type="ARBA" id="ARBA00022533"/>
    </source>
</evidence>
<keyword evidence="9 10" id="KW-0915">Sodium</keyword>
<dbReference type="SUPFAM" id="SSF56235">
    <property type="entry name" value="N-terminal nucleophile aminohydrolases (Ntn hydrolases)"/>
    <property type="match status" value="1"/>
</dbReference>
<feature type="region of interest" description="Disordered" evidence="11">
    <location>
        <begin position="1"/>
        <end position="22"/>
    </location>
</feature>
<comment type="similarity">
    <text evidence="2 10">Belongs to the peptidase T1B family. HslV subfamily.</text>
</comment>
<dbReference type="Proteomes" id="UP000741360">
    <property type="component" value="Unassembled WGS sequence"/>
</dbReference>
<dbReference type="Pfam" id="PF00227">
    <property type="entry name" value="Proteasome"/>
    <property type="match status" value="1"/>
</dbReference>